<sequence length="256" mass="26737">MSKAPLPIPIAGILFDKDGTLLDYAKSWVPVNYEVARIASRDDADLGATLLRAGGMDPQTGFVAADSLLAAGNTAEIAQGMVEAGAPWTREALTDALDDLFSRSAAYAVPVTDLSALFATLRTRGYKLGVASSDNEASIRRTAERFGFAECLDYVAGYDSGYGVKPEPGMVHGFCATTGLIPDQVVVVGDNNHDMHMGRNAGAGLTVAVLTGTGSRQSLAAASDHCLADITELLALLDRHPPAARGDDHLTLDGTS</sequence>
<dbReference type="InterPro" id="IPR050155">
    <property type="entry name" value="HAD-like_hydrolase_sf"/>
</dbReference>
<dbReference type="AlphaFoldDB" id="A0A9X1NWB0"/>
<dbReference type="CDD" id="cd01427">
    <property type="entry name" value="HAD_like"/>
    <property type="match status" value="1"/>
</dbReference>
<keyword evidence="5" id="KW-0378">Hydrolase</keyword>
<dbReference type="PANTHER" id="PTHR43434:SF1">
    <property type="entry name" value="PHOSPHOGLYCOLATE PHOSPHATASE"/>
    <property type="match status" value="1"/>
</dbReference>
<organism evidence="5 6">
    <name type="scientific">Rhizobium quercicola</name>
    <dbReference type="NCBI Taxonomy" id="2901226"/>
    <lineage>
        <taxon>Bacteria</taxon>
        <taxon>Pseudomonadati</taxon>
        <taxon>Pseudomonadota</taxon>
        <taxon>Alphaproteobacteria</taxon>
        <taxon>Hyphomicrobiales</taxon>
        <taxon>Rhizobiaceae</taxon>
        <taxon>Rhizobium/Agrobacterium group</taxon>
        <taxon>Rhizobium</taxon>
    </lineage>
</organism>
<dbReference type="InterPro" id="IPR036412">
    <property type="entry name" value="HAD-like_sf"/>
</dbReference>
<accession>A0A9X1NWB0</accession>
<name>A0A9X1NWB0_9HYPH</name>
<dbReference type="SUPFAM" id="SSF56784">
    <property type="entry name" value="HAD-like"/>
    <property type="match status" value="1"/>
</dbReference>
<dbReference type="InterPro" id="IPR023214">
    <property type="entry name" value="HAD_sf"/>
</dbReference>
<dbReference type="InterPro" id="IPR023198">
    <property type="entry name" value="PGP-like_dom2"/>
</dbReference>
<dbReference type="GO" id="GO:0008967">
    <property type="term" value="F:phosphoglycolate phosphatase activity"/>
    <property type="evidence" value="ECO:0007669"/>
    <property type="project" value="UniProtKB-EC"/>
</dbReference>
<dbReference type="InterPro" id="IPR006439">
    <property type="entry name" value="HAD-SF_hydro_IA"/>
</dbReference>
<dbReference type="GO" id="GO:0006281">
    <property type="term" value="P:DNA repair"/>
    <property type="evidence" value="ECO:0007669"/>
    <property type="project" value="TreeGrafter"/>
</dbReference>
<dbReference type="Gene3D" id="1.10.150.240">
    <property type="entry name" value="Putative phosphatase, domain 2"/>
    <property type="match status" value="1"/>
</dbReference>
<comment type="pathway">
    <text evidence="2">Organic acid metabolism; glycolate biosynthesis; glycolate from 2-phosphoglycolate: step 1/1.</text>
</comment>
<dbReference type="RefSeq" id="WP_231816188.1">
    <property type="nucleotide sequence ID" value="NZ_JAJOZR010000013.1"/>
</dbReference>
<evidence type="ECO:0000256" key="4">
    <source>
        <dbReference type="ARBA" id="ARBA00013078"/>
    </source>
</evidence>
<comment type="similarity">
    <text evidence="3">Belongs to the HAD-like hydrolase superfamily. CbbY/CbbZ/Gph/YieH family.</text>
</comment>
<evidence type="ECO:0000256" key="2">
    <source>
        <dbReference type="ARBA" id="ARBA00004818"/>
    </source>
</evidence>
<gene>
    <name evidence="5" type="ORF">LRX75_18725</name>
</gene>
<proteinExistence type="inferred from homology"/>
<dbReference type="Pfam" id="PF00702">
    <property type="entry name" value="Hydrolase"/>
    <property type="match status" value="1"/>
</dbReference>
<dbReference type="GO" id="GO:0005829">
    <property type="term" value="C:cytosol"/>
    <property type="evidence" value="ECO:0007669"/>
    <property type="project" value="TreeGrafter"/>
</dbReference>
<dbReference type="SFLD" id="SFLDS00003">
    <property type="entry name" value="Haloacid_Dehalogenase"/>
    <property type="match status" value="1"/>
</dbReference>
<dbReference type="EMBL" id="JAJOZR010000013">
    <property type="protein sequence ID" value="MCD7111074.1"/>
    <property type="molecule type" value="Genomic_DNA"/>
</dbReference>
<evidence type="ECO:0000256" key="1">
    <source>
        <dbReference type="ARBA" id="ARBA00000830"/>
    </source>
</evidence>
<dbReference type="Gene3D" id="3.40.50.1000">
    <property type="entry name" value="HAD superfamily/HAD-like"/>
    <property type="match status" value="1"/>
</dbReference>
<dbReference type="PANTHER" id="PTHR43434">
    <property type="entry name" value="PHOSPHOGLYCOLATE PHOSPHATASE"/>
    <property type="match status" value="1"/>
</dbReference>
<dbReference type="SFLD" id="SFLDG01129">
    <property type="entry name" value="C1.5:_HAD__Beta-PGM__Phosphata"/>
    <property type="match status" value="1"/>
</dbReference>
<comment type="catalytic activity">
    <reaction evidence="1">
        <text>2-phosphoglycolate + H2O = glycolate + phosphate</text>
        <dbReference type="Rhea" id="RHEA:14369"/>
        <dbReference type="ChEBI" id="CHEBI:15377"/>
        <dbReference type="ChEBI" id="CHEBI:29805"/>
        <dbReference type="ChEBI" id="CHEBI:43474"/>
        <dbReference type="ChEBI" id="CHEBI:58033"/>
        <dbReference type="EC" id="3.1.3.18"/>
    </reaction>
</comment>
<comment type="caution">
    <text evidence="5">The sequence shown here is derived from an EMBL/GenBank/DDBJ whole genome shotgun (WGS) entry which is preliminary data.</text>
</comment>
<keyword evidence="6" id="KW-1185">Reference proteome</keyword>
<evidence type="ECO:0000313" key="5">
    <source>
        <dbReference type="EMBL" id="MCD7111074.1"/>
    </source>
</evidence>
<reference evidence="5" key="1">
    <citation type="submission" date="2021-12" db="EMBL/GenBank/DDBJ databases">
        <authorList>
            <person name="Li Y."/>
        </authorList>
    </citation>
    <scope>NUCLEOTIDE SEQUENCE</scope>
    <source>
        <strain evidence="5">DKSPLA3</strain>
    </source>
</reference>
<protein>
    <recommendedName>
        <fullName evidence="4">phosphoglycolate phosphatase</fullName>
        <ecNumber evidence="4">3.1.3.18</ecNumber>
    </recommendedName>
</protein>
<evidence type="ECO:0000313" key="6">
    <source>
        <dbReference type="Proteomes" id="UP001139089"/>
    </source>
</evidence>
<dbReference type="EC" id="3.1.3.18" evidence="4"/>
<dbReference type="NCBIfam" id="TIGR01549">
    <property type="entry name" value="HAD-SF-IA-v1"/>
    <property type="match status" value="1"/>
</dbReference>
<dbReference type="PRINTS" id="PR00413">
    <property type="entry name" value="HADHALOGNASE"/>
</dbReference>
<evidence type="ECO:0000256" key="3">
    <source>
        <dbReference type="ARBA" id="ARBA00006171"/>
    </source>
</evidence>
<dbReference type="Proteomes" id="UP001139089">
    <property type="component" value="Unassembled WGS sequence"/>
</dbReference>